<dbReference type="Pfam" id="PF01569">
    <property type="entry name" value="PAP2"/>
    <property type="match status" value="1"/>
</dbReference>
<keyword evidence="4" id="KW-1185">Reference proteome</keyword>
<feature type="transmembrane region" description="Helical" evidence="1">
    <location>
        <begin position="185"/>
        <end position="207"/>
    </location>
</feature>
<dbReference type="EMBL" id="VBSB01000023">
    <property type="protein sequence ID" value="NTY62962.1"/>
    <property type="molecule type" value="Genomic_DNA"/>
</dbReference>
<feature type="transmembrane region" description="Helical" evidence="1">
    <location>
        <begin position="27"/>
        <end position="49"/>
    </location>
</feature>
<keyword evidence="1" id="KW-1133">Transmembrane helix</keyword>
<accession>A0ABX2K1W5</accession>
<evidence type="ECO:0000259" key="2">
    <source>
        <dbReference type="Pfam" id="PF01569"/>
    </source>
</evidence>
<organism evidence="3 4">
    <name type="scientific">Mycolicibacterium sphagni</name>
    <dbReference type="NCBI Taxonomy" id="1786"/>
    <lineage>
        <taxon>Bacteria</taxon>
        <taxon>Bacillati</taxon>
        <taxon>Actinomycetota</taxon>
        <taxon>Actinomycetes</taxon>
        <taxon>Mycobacteriales</taxon>
        <taxon>Mycobacteriaceae</taxon>
        <taxon>Mycolicibacterium</taxon>
    </lineage>
</organism>
<dbReference type="InterPro" id="IPR036938">
    <property type="entry name" value="PAP2/HPO_sf"/>
</dbReference>
<sequence>MPSRDRVTTSGTMIAINTTLARRRGRLILLSAGLFGVLALLAVEINSWWMTALDTSVWNWFDAHRSHRGQGDSVGVFSYIGQPVHVAIAGVVGGTLLSLRARSVMRLVVVTGTVGAGAVIEQTLKAVVERTPQNLHQLRTGSMVDWSILDSYAHSFPSGHVTGSATLFGTVAVCLGIGRSRTARVAISGAAVAGVLAVSLLALYVRAHIFTDVIGGMVLGGALVALGATAIVSATPSEADTPKTPRGSRM</sequence>
<keyword evidence="1" id="KW-0472">Membrane</keyword>
<evidence type="ECO:0000313" key="4">
    <source>
        <dbReference type="Proteomes" id="UP000708347"/>
    </source>
</evidence>
<feature type="transmembrane region" description="Helical" evidence="1">
    <location>
        <begin position="76"/>
        <end position="97"/>
    </location>
</feature>
<dbReference type="SUPFAM" id="SSF48317">
    <property type="entry name" value="Acid phosphatase/Vanadium-dependent haloperoxidase"/>
    <property type="match status" value="1"/>
</dbReference>
<keyword evidence="1" id="KW-0812">Transmembrane</keyword>
<comment type="caution">
    <text evidence="3">The sequence shown here is derived from an EMBL/GenBank/DDBJ whole genome shotgun (WGS) entry which is preliminary data.</text>
</comment>
<evidence type="ECO:0000313" key="3">
    <source>
        <dbReference type="EMBL" id="NTY62962.1"/>
    </source>
</evidence>
<dbReference type="Proteomes" id="UP000708347">
    <property type="component" value="Unassembled WGS sequence"/>
</dbReference>
<feature type="transmembrane region" description="Helical" evidence="1">
    <location>
        <begin position="213"/>
        <end position="234"/>
    </location>
</feature>
<evidence type="ECO:0000256" key="1">
    <source>
        <dbReference type="SAM" id="Phobius"/>
    </source>
</evidence>
<protein>
    <submittedName>
        <fullName evidence="3">Phosphatase PAP2 family protein</fullName>
    </submittedName>
</protein>
<dbReference type="InterPro" id="IPR000326">
    <property type="entry name" value="PAP2/HPO"/>
</dbReference>
<feature type="domain" description="Phosphatidic acid phosphatase type 2/haloperoxidase" evidence="2">
    <location>
        <begin position="109"/>
        <end position="227"/>
    </location>
</feature>
<name>A0ABX2K1W5_9MYCO</name>
<reference evidence="3 4" key="1">
    <citation type="submission" date="2019-05" db="EMBL/GenBank/DDBJ databases">
        <title>Mycolicibacterium sphagni ENV482 genome assembly.</title>
        <authorList>
            <person name="Chen W."/>
            <person name="Faulkner N.W."/>
            <person name="Hyman M.R."/>
        </authorList>
    </citation>
    <scope>NUCLEOTIDE SEQUENCE [LARGE SCALE GENOMIC DNA]</scope>
    <source>
        <strain evidence="3 4">ENV482</strain>
    </source>
</reference>
<dbReference type="Gene3D" id="1.20.144.10">
    <property type="entry name" value="Phosphatidic acid phosphatase type 2/haloperoxidase"/>
    <property type="match status" value="1"/>
</dbReference>
<proteinExistence type="predicted"/>
<gene>
    <name evidence="3" type="ORF">FEG63_25860</name>
</gene>